<evidence type="ECO:0000256" key="1">
    <source>
        <dbReference type="SAM" id="Phobius"/>
    </source>
</evidence>
<dbReference type="AlphaFoldDB" id="A0A8J7Y9N1"/>
<keyword evidence="1" id="KW-1133">Transmembrane helix</keyword>
<keyword evidence="1" id="KW-0472">Membrane</keyword>
<dbReference type="Proteomes" id="UP000766550">
    <property type="component" value="Unassembled WGS sequence"/>
</dbReference>
<keyword evidence="1" id="KW-0812">Transmembrane</keyword>
<dbReference type="Pfam" id="PF23960">
    <property type="entry name" value="DUF7289"/>
    <property type="match status" value="1"/>
</dbReference>
<accession>A0A8J7Y9N1</accession>
<dbReference type="InterPro" id="IPR055713">
    <property type="entry name" value="DUF7289"/>
</dbReference>
<keyword evidence="3" id="KW-1185">Reference proteome</keyword>
<gene>
    <name evidence="2" type="ORF">KTS45_10445</name>
</gene>
<evidence type="ECO:0000313" key="2">
    <source>
        <dbReference type="EMBL" id="MBV0924616.1"/>
    </source>
</evidence>
<comment type="caution">
    <text evidence="2">The sequence shown here is derived from an EMBL/GenBank/DDBJ whole genome shotgun (WGS) entry which is preliminary data.</text>
</comment>
<protein>
    <recommendedName>
        <fullName evidence="4">Type IV pilin</fullName>
    </recommendedName>
</protein>
<dbReference type="OrthoDB" id="148042at2157"/>
<dbReference type="RefSeq" id="WP_162319173.1">
    <property type="nucleotide sequence ID" value="NZ_JAHQXF010000002.1"/>
</dbReference>
<dbReference type="EMBL" id="JAHQXF010000002">
    <property type="protein sequence ID" value="MBV0924616.1"/>
    <property type="molecule type" value="Genomic_DNA"/>
</dbReference>
<organism evidence="2 3">
    <name type="scientific">Haloarcula limicola</name>
    <dbReference type="NCBI Taxonomy" id="1429915"/>
    <lineage>
        <taxon>Archaea</taxon>
        <taxon>Methanobacteriati</taxon>
        <taxon>Methanobacteriota</taxon>
        <taxon>Stenosarchaea group</taxon>
        <taxon>Halobacteria</taxon>
        <taxon>Halobacteriales</taxon>
        <taxon>Haloarculaceae</taxon>
        <taxon>Haloarcula</taxon>
    </lineage>
</organism>
<name>A0A8J7Y9N1_9EURY</name>
<evidence type="ECO:0000313" key="3">
    <source>
        <dbReference type="Proteomes" id="UP000766550"/>
    </source>
</evidence>
<evidence type="ECO:0008006" key="4">
    <source>
        <dbReference type="Google" id="ProtNLM"/>
    </source>
</evidence>
<proteinExistence type="predicted"/>
<feature type="transmembrane region" description="Helical" evidence="1">
    <location>
        <begin position="16"/>
        <end position="41"/>
    </location>
</feature>
<sequence>MSIGRAATGSRGQSPVVGFALLLAVVAVTVIVVAAIGGSALSTTQSQLETERSARAMTQLDSQAELVALGGSNVQSVTLQRAGRGTYEVDETAGWMRVSYENTTAGTQTTVFNETMGAFVYDGAESRVAYQGGGVWRLSGDGRAEMVSPPEISYRNATLTVPLVTVSGADSIDGRAVVRHDGTTRHYPTATATNPLDDGAVTVTVQSEYYRAWGEYFETRTSGDVTYDHANGRVTLLLTVPTDRPR</sequence>
<reference evidence="2 3" key="1">
    <citation type="submission" date="2021-06" db="EMBL/GenBank/DDBJ databases">
        <title>New haloarchaea isolates fom saline soil.</title>
        <authorList>
            <person name="Duran-Viseras A."/>
            <person name="Sanchez-Porro C.S."/>
            <person name="Ventosa A."/>
        </authorList>
    </citation>
    <scope>NUCLEOTIDE SEQUENCE [LARGE SCALE GENOMIC DNA]</scope>
    <source>
        <strain evidence="2 3">JCM 183640</strain>
    </source>
</reference>